<dbReference type="AlphaFoldDB" id="A0A182NWR9"/>
<reference evidence="2" key="1">
    <citation type="submission" date="2013-03" db="EMBL/GenBank/DDBJ databases">
        <title>The Genome Sequence of Anopheles dirus WRAIR2.</title>
        <authorList>
            <consortium name="The Broad Institute Genomics Platform"/>
            <person name="Neafsey D.E."/>
            <person name="Walton C."/>
            <person name="Walker B."/>
            <person name="Young S.K."/>
            <person name="Zeng Q."/>
            <person name="Gargeya S."/>
            <person name="Fitzgerald M."/>
            <person name="Haas B."/>
            <person name="Abouelleil A."/>
            <person name="Allen A.W."/>
            <person name="Alvarado L."/>
            <person name="Arachchi H.M."/>
            <person name="Berlin A.M."/>
            <person name="Chapman S.B."/>
            <person name="Gainer-Dewar J."/>
            <person name="Goldberg J."/>
            <person name="Griggs A."/>
            <person name="Gujja S."/>
            <person name="Hansen M."/>
            <person name="Howarth C."/>
            <person name="Imamovic A."/>
            <person name="Ireland A."/>
            <person name="Larimer J."/>
            <person name="McCowan C."/>
            <person name="Murphy C."/>
            <person name="Pearson M."/>
            <person name="Poon T.W."/>
            <person name="Priest M."/>
            <person name="Roberts A."/>
            <person name="Saif S."/>
            <person name="Shea T."/>
            <person name="Sisk P."/>
            <person name="Sykes S."/>
            <person name="Wortman J."/>
            <person name="Nusbaum C."/>
            <person name="Birren B."/>
        </authorList>
    </citation>
    <scope>NUCLEOTIDE SEQUENCE [LARGE SCALE GENOMIC DNA]</scope>
    <source>
        <strain evidence="2">WRAIR2</strain>
    </source>
</reference>
<protein>
    <submittedName>
        <fullName evidence="1">Uncharacterized protein</fullName>
    </submittedName>
</protein>
<sequence length="58" mass="6190">MVVLCAILCQKQHPKPVGVAQAVRCARSTLTTPAEHHARALKQLLTAASEEAAQLILC</sequence>
<dbReference type="Proteomes" id="UP000075884">
    <property type="component" value="Unassembled WGS sequence"/>
</dbReference>
<accession>A0A182NWR9</accession>
<proteinExistence type="predicted"/>
<dbReference type="EnsemblMetazoa" id="ADIR014330-RA">
    <property type="protein sequence ID" value="ADIR014330-PA"/>
    <property type="gene ID" value="ADIR014330"/>
</dbReference>
<dbReference type="VEuPathDB" id="VectorBase:ADIR014330"/>
<name>A0A182NWR9_9DIPT</name>
<reference evidence="1" key="2">
    <citation type="submission" date="2020-05" db="UniProtKB">
        <authorList>
            <consortium name="EnsemblMetazoa"/>
        </authorList>
    </citation>
    <scope>IDENTIFICATION</scope>
    <source>
        <strain evidence="1">WRAIR2</strain>
    </source>
</reference>
<keyword evidence="2" id="KW-1185">Reference proteome</keyword>
<evidence type="ECO:0000313" key="2">
    <source>
        <dbReference type="Proteomes" id="UP000075884"/>
    </source>
</evidence>
<evidence type="ECO:0000313" key="1">
    <source>
        <dbReference type="EnsemblMetazoa" id="ADIR014330-PA"/>
    </source>
</evidence>
<organism evidence="1 2">
    <name type="scientific">Anopheles dirus</name>
    <dbReference type="NCBI Taxonomy" id="7168"/>
    <lineage>
        <taxon>Eukaryota</taxon>
        <taxon>Metazoa</taxon>
        <taxon>Ecdysozoa</taxon>
        <taxon>Arthropoda</taxon>
        <taxon>Hexapoda</taxon>
        <taxon>Insecta</taxon>
        <taxon>Pterygota</taxon>
        <taxon>Neoptera</taxon>
        <taxon>Endopterygota</taxon>
        <taxon>Diptera</taxon>
        <taxon>Nematocera</taxon>
        <taxon>Culicoidea</taxon>
        <taxon>Culicidae</taxon>
        <taxon>Anophelinae</taxon>
        <taxon>Anopheles</taxon>
    </lineage>
</organism>